<feature type="chain" id="PRO_5021507076" description="Hydrophobin" evidence="7">
    <location>
        <begin position="23"/>
        <end position="117"/>
    </location>
</feature>
<evidence type="ECO:0000256" key="3">
    <source>
        <dbReference type="ARBA" id="ARBA00022512"/>
    </source>
</evidence>
<evidence type="ECO:0000256" key="5">
    <source>
        <dbReference type="ARBA" id="ARBA00022729"/>
    </source>
</evidence>
<comment type="subcellular location">
    <subcellularLocation>
        <location evidence="1 7">Secreted</location>
        <location evidence="1 7">Cell wall</location>
    </subcellularLocation>
</comment>
<proteinExistence type="inferred from homology"/>
<comment type="caution">
    <text evidence="8">The sequence shown here is derived from an EMBL/GenBank/DDBJ whole genome shotgun (WGS) entry which is preliminary data.</text>
</comment>
<dbReference type="SMART" id="SM00075">
    <property type="entry name" value="HYDRO"/>
    <property type="match status" value="1"/>
</dbReference>
<evidence type="ECO:0000256" key="1">
    <source>
        <dbReference type="ARBA" id="ARBA00004191"/>
    </source>
</evidence>
<dbReference type="EMBL" id="QPFP01000030">
    <property type="protein sequence ID" value="TEB28846.1"/>
    <property type="molecule type" value="Genomic_DNA"/>
</dbReference>
<evidence type="ECO:0000256" key="7">
    <source>
        <dbReference type="RuleBase" id="RU365009"/>
    </source>
</evidence>
<evidence type="ECO:0000256" key="2">
    <source>
        <dbReference type="ARBA" id="ARBA00010446"/>
    </source>
</evidence>
<dbReference type="OrthoDB" id="4225815at2759"/>
<evidence type="ECO:0000313" key="9">
    <source>
        <dbReference type="Proteomes" id="UP000298030"/>
    </source>
</evidence>
<dbReference type="STRING" id="71717.A0A4Y7T3U4"/>
<dbReference type="Proteomes" id="UP000298030">
    <property type="component" value="Unassembled WGS sequence"/>
</dbReference>
<dbReference type="InterPro" id="IPR019778">
    <property type="entry name" value="Class_I_Hydrophobin_CS"/>
</dbReference>
<comment type="similarity">
    <text evidence="2 7">Belongs to the fungal hydrophobin family.</text>
</comment>
<keyword evidence="5 7" id="KW-0732">Signal</keyword>
<dbReference type="GO" id="GO:0005199">
    <property type="term" value="F:structural constituent of cell wall"/>
    <property type="evidence" value="ECO:0007669"/>
    <property type="project" value="InterPro"/>
</dbReference>
<dbReference type="Pfam" id="PF01185">
    <property type="entry name" value="Hydrophobin"/>
    <property type="match status" value="1"/>
</dbReference>
<protein>
    <recommendedName>
        <fullName evidence="7">Hydrophobin</fullName>
    </recommendedName>
</protein>
<feature type="signal peptide" evidence="7">
    <location>
        <begin position="1"/>
        <end position="22"/>
    </location>
</feature>
<keyword evidence="6 7" id="KW-1015">Disulfide bond</keyword>
<name>A0A4Y7T3U4_COPMI</name>
<evidence type="ECO:0000256" key="4">
    <source>
        <dbReference type="ARBA" id="ARBA00022525"/>
    </source>
</evidence>
<reference evidence="8 9" key="1">
    <citation type="journal article" date="2019" name="Nat. Ecol. Evol.">
        <title>Megaphylogeny resolves global patterns of mushroom evolution.</title>
        <authorList>
            <person name="Varga T."/>
            <person name="Krizsan K."/>
            <person name="Foldi C."/>
            <person name="Dima B."/>
            <person name="Sanchez-Garcia M."/>
            <person name="Sanchez-Ramirez S."/>
            <person name="Szollosi G.J."/>
            <person name="Szarkandi J.G."/>
            <person name="Papp V."/>
            <person name="Albert L."/>
            <person name="Andreopoulos W."/>
            <person name="Angelini C."/>
            <person name="Antonin V."/>
            <person name="Barry K.W."/>
            <person name="Bougher N.L."/>
            <person name="Buchanan P."/>
            <person name="Buyck B."/>
            <person name="Bense V."/>
            <person name="Catcheside P."/>
            <person name="Chovatia M."/>
            <person name="Cooper J."/>
            <person name="Damon W."/>
            <person name="Desjardin D."/>
            <person name="Finy P."/>
            <person name="Geml J."/>
            <person name="Haridas S."/>
            <person name="Hughes K."/>
            <person name="Justo A."/>
            <person name="Karasinski D."/>
            <person name="Kautmanova I."/>
            <person name="Kiss B."/>
            <person name="Kocsube S."/>
            <person name="Kotiranta H."/>
            <person name="LaButti K.M."/>
            <person name="Lechner B.E."/>
            <person name="Liimatainen K."/>
            <person name="Lipzen A."/>
            <person name="Lukacs Z."/>
            <person name="Mihaltcheva S."/>
            <person name="Morgado L.N."/>
            <person name="Niskanen T."/>
            <person name="Noordeloos M.E."/>
            <person name="Ohm R.A."/>
            <person name="Ortiz-Santana B."/>
            <person name="Ovrebo C."/>
            <person name="Racz N."/>
            <person name="Riley R."/>
            <person name="Savchenko A."/>
            <person name="Shiryaev A."/>
            <person name="Soop K."/>
            <person name="Spirin V."/>
            <person name="Szebenyi C."/>
            <person name="Tomsovsky M."/>
            <person name="Tulloss R.E."/>
            <person name="Uehling J."/>
            <person name="Grigoriev I.V."/>
            <person name="Vagvolgyi C."/>
            <person name="Papp T."/>
            <person name="Martin F.M."/>
            <person name="Miettinen O."/>
            <person name="Hibbett D.S."/>
            <person name="Nagy L.G."/>
        </authorList>
    </citation>
    <scope>NUCLEOTIDE SEQUENCE [LARGE SCALE GENOMIC DNA]</scope>
    <source>
        <strain evidence="8 9">FP101781</strain>
    </source>
</reference>
<dbReference type="CDD" id="cd23507">
    <property type="entry name" value="hydrophobin_I"/>
    <property type="match status" value="1"/>
</dbReference>
<evidence type="ECO:0000313" key="8">
    <source>
        <dbReference type="EMBL" id="TEB28846.1"/>
    </source>
</evidence>
<evidence type="ECO:0000256" key="6">
    <source>
        <dbReference type="ARBA" id="ARBA00023157"/>
    </source>
</evidence>
<sequence length="117" mass="11741">MFHRVSTVLAVLFFAMMAAASAIGHVARTDPPVSQCSTGPVQCCNSIVDVNTPGVSVLLELLHVDVGSVTGQIGTGCSPLSILGAGGNSCSAQPVCCTDNNFGGLIATGCVAFNISL</sequence>
<keyword evidence="3 7" id="KW-0134">Cell wall</keyword>
<dbReference type="GO" id="GO:0009277">
    <property type="term" value="C:fungal-type cell wall"/>
    <property type="evidence" value="ECO:0007669"/>
    <property type="project" value="InterPro"/>
</dbReference>
<gene>
    <name evidence="8" type="ORF">FA13DRAFT_1815676</name>
</gene>
<dbReference type="AlphaFoldDB" id="A0A4Y7T3U4"/>
<dbReference type="PROSITE" id="PS00956">
    <property type="entry name" value="HYDROPHOBIN"/>
    <property type="match status" value="1"/>
</dbReference>
<organism evidence="8 9">
    <name type="scientific">Coprinellus micaceus</name>
    <name type="common">Glistening ink-cap mushroom</name>
    <name type="synonym">Coprinus micaceus</name>
    <dbReference type="NCBI Taxonomy" id="71717"/>
    <lineage>
        <taxon>Eukaryota</taxon>
        <taxon>Fungi</taxon>
        <taxon>Dikarya</taxon>
        <taxon>Basidiomycota</taxon>
        <taxon>Agaricomycotina</taxon>
        <taxon>Agaricomycetes</taxon>
        <taxon>Agaricomycetidae</taxon>
        <taxon>Agaricales</taxon>
        <taxon>Agaricineae</taxon>
        <taxon>Psathyrellaceae</taxon>
        <taxon>Coprinellus</taxon>
    </lineage>
</organism>
<keyword evidence="4 7" id="KW-0964">Secreted</keyword>
<dbReference type="InterPro" id="IPR001338">
    <property type="entry name" value="Class_I_Hydrophobin"/>
</dbReference>
<keyword evidence="9" id="KW-1185">Reference proteome</keyword>
<accession>A0A4Y7T3U4</accession>